<feature type="transmembrane region" description="Helical" evidence="1">
    <location>
        <begin position="281"/>
        <end position="301"/>
    </location>
</feature>
<protein>
    <submittedName>
        <fullName evidence="2">Uncharacterized protein</fullName>
    </submittedName>
</protein>
<keyword evidence="1" id="KW-1133">Transmembrane helix</keyword>
<comment type="caution">
    <text evidence="2">The sequence shown here is derived from an EMBL/GenBank/DDBJ whole genome shotgun (WGS) entry which is preliminary data.</text>
</comment>
<keyword evidence="1" id="KW-0812">Transmembrane</keyword>
<proteinExistence type="predicted"/>
<dbReference type="EMBL" id="CAXKWB010117555">
    <property type="protein sequence ID" value="CAL4236306.1"/>
    <property type="molecule type" value="Genomic_DNA"/>
</dbReference>
<keyword evidence="3" id="KW-1185">Reference proteome</keyword>
<feature type="non-terminal residue" evidence="2">
    <location>
        <position position="1"/>
    </location>
</feature>
<feature type="transmembrane region" description="Helical" evidence="1">
    <location>
        <begin position="198"/>
        <end position="219"/>
    </location>
</feature>
<keyword evidence="1" id="KW-0472">Membrane</keyword>
<dbReference type="AlphaFoldDB" id="A0AAV2SPR7"/>
<dbReference type="Proteomes" id="UP001497623">
    <property type="component" value="Unassembled WGS sequence"/>
</dbReference>
<accession>A0AAV2SPR7</accession>
<reference evidence="2 3" key="1">
    <citation type="submission" date="2024-05" db="EMBL/GenBank/DDBJ databases">
        <authorList>
            <person name="Wallberg A."/>
        </authorList>
    </citation>
    <scope>NUCLEOTIDE SEQUENCE [LARGE SCALE GENOMIC DNA]</scope>
</reference>
<evidence type="ECO:0000313" key="2">
    <source>
        <dbReference type="EMBL" id="CAL4236306.1"/>
    </source>
</evidence>
<organism evidence="2 3">
    <name type="scientific">Meganyctiphanes norvegica</name>
    <name type="common">Northern krill</name>
    <name type="synonym">Thysanopoda norvegica</name>
    <dbReference type="NCBI Taxonomy" id="48144"/>
    <lineage>
        <taxon>Eukaryota</taxon>
        <taxon>Metazoa</taxon>
        <taxon>Ecdysozoa</taxon>
        <taxon>Arthropoda</taxon>
        <taxon>Crustacea</taxon>
        <taxon>Multicrustacea</taxon>
        <taxon>Malacostraca</taxon>
        <taxon>Eumalacostraca</taxon>
        <taxon>Eucarida</taxon>
        <taxon>Euphausiacea</taxon>
        <taxon>Euphausiidae</taxon>
        <taxon>Meganyctiphanes</taxon>
    </lineage>
</organism>
<gene>
    <name evidence="2" type="ORF">MNOR_LOCUS40194</name>
</gene>
<name>A0AAV2SPR7_MEGNR</name>
<evidence type="ECO:0000313" key="3">
    <source>
        <dbReference type="Proteomes" id="UP001497623"/>
    </source>
</evidence>
<sequence length="337" mass="38719">IIIAFIITIITEIFFNMNCIFLVLGGRALICDLMGIIFVVDPLDAVKVRKSWRILLPVSTACVIQIIYHLVQFCLQLHGNTTSHKFFMYKKQKDSSEYIDLDSVHRKKNKCSLGFTLTKIHKNTPHEQPIYKKILVRMRSLLFSATIDGHSHLGLWSGACYATWALWLKLHFLPYGLIVDDKHLTKLILRSNEAYMDISTAGLTLAMLSYTINTLLVWVNGLHTTMSLIVSVLFLIFPSFLYIIVAFKLRTTTDYIHFISDLVEEEYDALCNDVRDILNPIVKVAGLMLLVNIILVVHSTLKARKIAKEKVKRKTYLTQKMKDYLLNNEDVKKNHTI</sequence>
<feature type="transmembrane region" description="Helical" evidence="1">
    <location>
        <begin position="226"/>
        <end position="247"/>
    </location>
</feature>
<evidence type="ECO:0000256" key="1">
    <source>
        <dbReference type="SAM" id="Phobius"/>
    </source>
</evidence>